<comment type="caution">
    <text evidence="1">The sequence shown here is derived from an EMBL/GenBank/DDBJ whole genome shotgun (WGS) entry which is preliminary data.</text>
</comment>
<evidence type="ECO:0000313" key="1">
    <source>
        <dbReference type="EMBL" id="CAG7659328.1"/>
    </source>
</evidence>
<name>A0A8J2J604_9HEXA</name>
<dbReference type="EMBL" id="CAJVCH010006441">
    <property type="protein sequence ID" value="CAG7659328.1"/>
    <property type="molecule type" value="Genomic_DNA"/>
</dbReference>
<dbReference type="AlphaFoldDB" id="A0A8J2J604"/>
<keyword evidence="2" id="KW-1185">Reference proteome</keyword>
<accession>A0A8J2J604</accession>
<evidence type="ECO:0000313" key="2">
    <source>
        <dbReference type="Proteomes" id="UP000708208"/>
    </source>
</evidence>
<proteinExistence type="predicted"/>
<gene>
    <name evidence="1" type="ORF">AFUS01_LOCUS1153</name>
</gene>
<feature type="non-terminal residue" evidence="1">
    <location>
        <position position="81"/>
    </location>
</feature>
<organism evidence="1 2">
    <name type="scientific">Allacma fusca</name>
    <dbReference type="NCBI Taxonomy" id="39272"/>
    <lineage>
        <taxon>Eukaryota</taxon>
        <taxon>Metazoa</taxon>
        <taxon>Ecdysozoa</taxon>
        <taxon>Arthropoda</taxon>
        <taxon>Hexapoda</taxon>
        <taxon>Collembola</taxon>
        <taxon>Symphypleona</taxon>
        <taxon>Sminthuridae</taxon>
        <taxon>Allacma</taxon>
    </lineage>
</organism>
<dbReference type="Proteomes" id="UP000708208">
    <property type="component" value="Unassembled WGS sequence"/>
</dbReference>
<protein>
    <submittedName>
        <fullName evidence="1">Uncharacterized protein</fullName>
    </submittedName>
</protein>
<reference evidence="1" key="1">
    <citation type="submission" date="2021-06" db="EMBL/GenBank/DDBJ databases">
        <authorList>
            <person name="Hodson N. C."/>
            <person name="Mongue J. A."/>
            <person name="Jaron S. K."/>
        </authorList>
    </citation>
    <scope>NUCLEOTIDE SEQUENCE</scope>
</reference>
<sequence length="81" mass="9305">MMRKIAILIRGRYSGVDVTLTNIDIGGPEMKKLFVIRFPFSVPVCSIQRGFGTLRPFVRVDEINPYLEDQGLTEYFSLYSK</sequence>